<dbReference type="AlphaFoldDB" id="A0A6N4SS41"/>
<gene>
    <name evidence="1" type="ordered locus">CHU_1884</name>
</gene>
<accession>A0A6N4SS41</accession>
<evidence type="ECO:0000313" key="2">
    <source>
        <dbReference type="Proteomes" id="UP000001822"/>
    </source>
</evidence>
<dbReference type="Proteomes" id="UP000001822">
    <property type="component" value="Chromosome"/>
</dbReference>
<sequence>MSFQISFLIILTEAIKKGLNIIQKLHGYSVLKNHKNTIKIYNYLFISNLN</sequence>
<name>A0A6N4SS41_CYTH3</name>
<evidence type="ECO:0000313" key="1">
    <source>
        <dbReference type="EMBL" id="ABG59150.1"/>
    </source>
</evidence>
<dbReference type="EMBL" id="CP000383">
    <property type="protein sequence ID" value="ABG59150.1"/>
    <property type="molecule type" value="Genomic_DNA"/>
</dbReference>
<protein>
    <submittedName>
        <fullName evidence="1">Uncharacterized protein</fullName>
    </submittedName>
</protein>
<reference evidence="1 2" key="1">
    <citation type="journal article" date="2007" name="Appl. Environ. Microbiol.">
        <title>Genome sequence of the cellulolytic gliding bacterium Cytophaga hutchinsonii.</title>
        <authorList>
            <person name="Xie G."/>
            <person name="Bruce D.C."/>
            <person name="Challacombe J.F."/>
            <person name="Chertkov O."/>
            <person name="Detter J.C."/>
            <person name="Gilna P."/>
            <person name="Han C.S."/>
            <person name="Lucas S."/>
            <person name="Misra M."/>
            <person name="Myers G.L."/>
            <person name="Richardson P."/>
            <person name="Tapia R."/>
            <person name="Thayer N."/>
            <person name="Thompson L.S."/>
            <person name="Brettin T.S."/>
            <person name="Henrissat B."/>
            <person name="Wilson D.B."/>
            <person name="McBride M.J."/>
        </authorList>
    </citation>
    <scope>NUCLEOTIDE SEQUENCE [LARGE SCALE GENOMIC DNA]</scope>
    <source>
        <strain evidence="2">ATCC 33406 / DSM 1761 / CIP 103989 / NBRC 15051 / NCIMB 9469 / D465</strain>
    </source>
</reference>
<proteinExistence type="predicted"/>
<organism evidence="1 2">
    <name type="scientific">Cytophaga hutchinsonii (strain ATCC 33406 / DSM 1761 / CIP 103989 / NBRC 15051 / NCIMB 9469 / D465)</name>
    <dbReference type="NCBI Taxonomy" id="269798"/>
    <lineage>
        <taxon>Bacteria</taxon>
        <taxon>Pseudomonadati</taxon>
        <taxon>Bacteroidota</taxon>
        <taxon>Cytophagia</taxon>
        <taxon>Cytophagales</taxon>
        <taxon>Cytophagaceae</taxon>
        <taxon>Cytophaga</taxon>
    </lineage>
</organism>
<dbReference type="KEGG" id="chu:CHU_1884"/>
<keyword evidence="2" id="KW-1185">Reference proteome</keyword>